<proteinExistence type="predicted"/>
<dbReference type="EMBL" id="MPTC01000040">
    <property type="protein sequence ID" value="OMD35437.1"/>
    <property type="molecule type" value="Genomic_DNA"/>
</dbReference>
<evidence type="ECO:0000256" key="1">
    <source>
        <dbReference type="ARBA" id="ARBA00023115"/>
    </source>
</evidence>
<name>A0A1R0XKB4_9BACL</name>
<dbReference type="PANTHER" id="PTHR43317">
    <property type="entry name" value="THERMOSPERMINE SYNTHASE ACAULIS5"/>
    <property type="match status" value="1"/>
</dbReference>
<dbReference type="NCBIfam" id="NF037959">
    <property type="entry name" value="MFS_SpdSyn"/>
    <property type="match status" value="1"/>
</dbReference>
<evidence type="ECO:0000313" key="3">
    <source>
        <dbReference type="Proteomes" id="UP000187439"/>
    </source>
</evidence>
<accession>A0A1R0XKB4</accession>
<evidence type="ECO:0000313" key="2">
    <source>
        <dbReference type="EMBL" id="OMD35437.1"/>
    </source>
</evidence>
<reference evidence="2 3" key="1">
    <citation type="submission" date="2016-10" db="EMBL/GenBank/DDBJ databases">
        <title>Paenibacillus species isolates.</title>
        <authorList>
            <person name="Beno S.M."/>
        </authorList>
    </citation>
    <scope>NUCLEOTIDE SEQUENCE [LARGE SCALE GENOMIC DNA]</scope>
    <source>
        <strain evidence="2 3">FSL H7-0710</strain>
    </source>
</reference>
<dbReference type="InterPro" id="IPR029063">
    <property type="entry name" value="SAM-dependent_MTases_sf"/>
</dbReference>
<dbReference type="Proteomes" id="UP000187439">
    <property type="component" value="Unassembled WGS sequence"/>
</dbReference>
<dbReference type="PANTHER" id="PTHR43317:SF1">
    <property type="entry name" value="THERMOSPERMINE SYNTHASE ACAULIS5"/>
    <property type="match status" value="1"/>
</dbReference>
<dbReference type="SUPFAM" id="SSF53335">
    <property type="entry name" value="S-adenosyl-L-methionine-dependent methyltransferases"/>
    <property type="match status" value="1"/>
</dbReference>
<comment type="caution">
    <text evidence="2">The sequence shown here is derived from an EMBL/GenBank/DDBJ whole genome shotgun (WGS) entry which is preliminary data.</text>
</comment>
<dbReference type="Pfam" id="PF01564">
    <property type="entry name" value="Spermine_synth"/>
    <property type="match status" value="1"/>
</dbReference>
<keyword evidence="1" id="KW-0620">Polyamine biosynthesis</keyword>
<protein>
    <submittedName>
        <fullName evidence="2">Spermidine synthase</fullName>
    </submittedName>
</protein>
<sequence>MDHLQSQLHTSSDNHETITVYDTTELYGEKGMFRVMQFSNQAIQGAMDLNHPERVVFEYPRAIIHLMEINAPFFEDAFLIGHGIGTIAGYFLDKRFKVAEVDSEVVELSRRYFGYTQDNVVIGDGRQILEGEEHQKYDYIILDAFTAAGTPRHLISSEFFSIAYSKLNAEGYLLMNLMGKGENDPHINAIHTTLAEEFTYIKSFALASEGAADIKNIIIIGGFKPIRFQARHMAGFNEIQLGQGYLIRD</sequence>
<dbReference type="Gene3D" id="3.40.50.150">
    <property type="entry name" value="Vaccinia Virus protein VP39"/>
    <property type="match status" value="1"/>
</dbReference>
<organism evidence="2 3">
    <name type="scientific">Paenibacillus odorifer</name>
    <dbReference type="NCBI Taxonomy" id="189426"/>
    <lineage>
        <taxon>Bacteria</taxon>
        <taxon>Bacillati</taxon>
        <taxon>Bacillota</taxon>
        <taxon>Bacilli</taxon>
        <taxon>Bacillales</taxon>
        <taxon>Paenibacillaceae</taxon>
        <taxon>Paenibacillus</taxon>
    </lineage>
</organism>
<dbReference type="GO" id="GO:0006596">
    <property type="term" value="P:polyamine biosynthetic process"/>
    <property type="evidence" value="ECO:0007669"/>
    <property type="project" value="UniProtKB-KW"/>
</dbReference>
<gene>
    <name evidence="2" type="ORF">BSK52_27110</name>
</gene>
<dbReference type="AlphaFoldDB" id="A0A1R0XKB4"/>